<evidence type="ECO:0000256" key="2">
    <source>
        <dbReference type="ARBA" id="ARBA00009008"/>
    </source>
</evidence>
<sequence length="153" mass="17925">MLTPQDIESKTFKRVYIGGYSVEEVEEFLEQVLKDYEALYKENLELKDKIALLNENIQNYKTIEETLQNTLIVAQSTAEEIKKVAYQKAESIIKEAEMKASKIIEEANSKVLQITYEYGELKKRYQLFLNKFRNLLQTELSALEMVDKELQND</sequence>
<keyword evidence="3" id="KW-0963">Cytoplasm</keyword>
<dbReference type="AlphaFoldDB" id="A0A3T0D5L0"/>
<dbReference type="GO" id="GO:0005737">
    <property type="term" value="C:cytoplasm"/>
    <property type="evidence" value="ECO:0007669"/>
    <property type="project" value="UniProtKB-SubCell"/>
</dbReference>
<reference evidence="8 9" key="1">
    <citation type="submission" date="2018-12" db="EMBL/GenBank/DDBJ databases">
        <title>Genome sequence from the cellulolytic species, Caldicellulosiruptor changbaiensis.</title>
        <authorList>
            <person name="Blumer-Schuette S.E."/>
            <person name="Mendoza C."/>
        </authorList>
    </citation>
    <scope>NUCLEOTIDE SEQUENCE [LARGE SCALE GENOMIC DNA]</scope>
    <source>
        <strain evidence="8 9">CBS-Z</strain>
    </source>
</reference>
<evidence type="ECO:0000256" key="1">
    <source>
        <dbReference type="ARBA" id="ARBA00004496"/>
    </source>
</evidence>
<evidence type="ECO:0000256" key="4">
    <source>
        <dbReference type="ARBA" id="ARBA00022618"/>
    </source>
</evidence>
<accession>A0A3T0D5L0</accession>
<evidence type="ECO:0000256" key="7">
    <source>
        <dbReference type="SAM" id="Coils"/>
    </source>
</evidence>
<gene>
    <name evidence="8" type="ORF">ELD05_06740</name>
</gene>
<organism evidence="8 9">
    <name type="scientific">Caldicellulosiruptor changbaiensis</name>
    <dbReference type="NCBI Taxonomy" id="1222016"/>
    <lineage>
        <taxon>Bacteria</taxon>
        <taxon>Bacillati</taxon>
        <taxon>Bacillota</taxon>
        <taxon>Bacillota incertae sedis</taxon>
        <taxon>Caldicellulosiruptorales</taxon>
        <taxon>Caldicellulosiruptoraceae</taxon>
        <taxon>Caldicellulosiruptor</taxon>
    </lineage>
</organism>
<name>A0A3T0D5L0_9FIRM</name>
<evidence type="ECO:0000256" key="5">
    <source>
        <dbReference type="ARBA" id="ARBA00023054"/>
    </source>
</evidence>
<dbReference type="GO" id="GO:0051301">
    <property type="term" value="P:cell division"/>
    <property type="evidence" value="ECO:0007669"/>
    <property type="project" value="UniProtKB-KW"/>
</dbReference>
<keyword evidence="4" id="KW-0132">Cell division</keyword>
<dbReference type="KEGG" id="ccha:ELD05_06740"/>
<comment type="similarity">
    <text evidence="2">Belongs to the DivIVA family.</text>
</comment>
<dbReference type="InterPro" id="IPR019933">
    <property type="entry name" value="DivIVA_domain"/>
</dbReference>
<protein>
    <submittedName>
        <fullName evidence="8">DivIVA domain-containing protein</fullName>
    </submittedName>
</protein>
<dbReference type="Proteomes" id="UP000282930">
    <property type="component" value="Chromosome"/>
</dbReference>
<evidence type="ECO:0000313" key="8">
    <source>
        <dbReference type="EMBL" id="AZT90360.1"/>
    </source>
</evidence>
<dbReference type="NCBIfam" id="TIGR03544">
    <property type="entry name" value="DivI1A_domain"/>
    <property type="match status" value="1"/>
</dbReference>
<dbReference type="PANTHER" id="PTHR35794">
    <property type="entry name" value="CELL DIVISION PROTEIN DIVIVA"/>
    <property type="match status" value="1"/>
</dbReference>
<evidence type="ECO:0000256" key="3">
    <source>
        <dbReference type="ARBA" id="ARBA00022490"/>
    </source>
</evidence>
<dbReference type="EMBL" id="CP034791">
    <property type="protein sequence ID" value="AZT90360.1"/>
    <property type="molecule type" value="Genomic_DNA"/>
</dbReference>
<dbReference type="Pfam" id="PF05103">
    <property type="entry name" value="DivIVA"/>
    <property type="match status" value="1"/>
</dbReference>
<keyword evidence="9" id="KW-1185">Reference proteome</keyword>
<dbReference type="PANTHER" id="PTHR35794:SF2">
    <property type="entry name" value="CELL DIVISION PROTEIN DIVIVA"/>
    <property type="match status" value="1"/>
</dbReference>
<dbReference type="Gene3D" id="6.10.250.660">
    <property type="match status" value="1"/>
</dbReference>
<evidence type="ECO:0000256" key="6">
    <source>
        <dbReference type="ARBA" id="ARBA00023306"/>
    </source>
</evidence>
<keyword evidence="6" id="KW-0131">Cell cycle</keyword>
<proteinExistence type="inferred from homology"/>
<dbReference type="RefSeq" id="WP_011917432.1">
    <property type="nucleotide sequence ID" value="NZ_CP034791.1"/>
</dbReference>
<dbReference type="InterPro" id="IPR007793">
    <property type="entry name" value="DivIVA_fam"/>
</dbReference>
<feature type="coiled-coil region" evidence="7">
    <location>
        <begin position="22"/>
        <end position="106"/>
    </location>
</feature>
<evidence type="ECO:0000313" key="9">
    <source>
        <dbReference type="Proteomes" id="UP000282930"/>
    </source>
</evidence>
<comment type="subcellular location">
    <subcellularLocation>
        <location evidence="1">Cytoplasm</location>
    </subcellularLocation>
</comment>
<keyword evidence="5 7" id="KW-0175">Coiled coil</keyword>